<evidence type="ECO:0000256" key="3">
    <source>
        <dbReference type="ARBA" id="ARBA00004906"/>
    </source>
</evidence>
<evidence type="ECO:0000256" key="7">
    <source>
        <dbReference type="ARBA" id="ARBA00022490"/>
    </source>
</evidence>
<feature type="region of interest" description="Disordered" evidence="17">
    <location>
        <begin position="255"/>
        <end position="287"/>
    </location>
</feature>
<evidence type="ECO:0000259" key="18">
    <source>
        <dbReference type="PROSITE" id="PS50089"/>
    </source>
</evidence>
<dbReference type="SMART" id="SM01197">
    <property type="entry name" value="FANCL_C"/>
    <property type="match status" value="1"/>
</dbReference>
<dbReference type="InterPro" id="IPR039804">
    <property type="entry name" value="RING-CH-C4HC3_LTN1"/>
</dbReference>
<gene>
    <name evidence="19" type="ORF">SERLADRAFT_445033</name>
</gene>
<dbReference type="InterPro" id="IPR016024">
    <property type="entry name" value="ARM-type_fold"/>
</dbReference>
<evidence type="ECO:0000256" key="6">
    <source>
        <dbReference type="ARBA" id="ARBA00017157"/>
    </source>
</evidence>
<dbReference type="EMBL" id="GL945429">
    <property type="protein sequence ID" value="EGO29205.1"/>
    <property type="molecule type" value="Genomic_DNA"/>
</dbReference>
<dbReference type="EC" id="2.3.2.27" evidence="5 16"/>
<evidence type="ECO:0000256" key="8">
    <source>
        <dbReference type="ARBA" id="ARBA00022679"/>
    </source>
</evidence>
<dbReference type="GO" id="GO:0043023">
    <property type="term" value="F:ribosomal large subunit binding"/>
    <property type="evidence" value="ECO:0007669"/>
    <property type="project" value="TreeGrafter"/>
</dbReference>
<dbReference type="InterPro" id="IPR054478">
    <property type="entry name" value="LTN1_UBC"/>
</dbReference>
<dbReference type="GO" id="GO:1990112">
    <property type="term" value="C:RQC complex"/>
    <property type="evidence" value="ECO:0007669"/>
    <property type="project" value="UniProtKB-UniRule"/>
</dbReference>
<sequence>MVKGQKSSASSGTRKKNARKAAGGPQTPEPIPKEKKPKAKGKGQKKEPKKKVYIPPVKPAPIQPDPLDTMGLVHQLPPELVVALRALGKKDPVTKAKAIEELQSKWVDELKREGDDSPLSFVLVTMLPVWLHRVPVLFTHPARRIRLLAASLHASLLRIQPVREATVGFIQESATIEHVESLLGTWCMSSYDIDRQVASFGQKSWSYTFSSQRENDRVVIDMDKLQTITSFIQKALLDPNGIYLYLNPVPPVAAPPAKKPGSRPMPASKSDNVEHNRSRAEGEEESEMDRNARLRVSAFGAFRWMLDSRAAISADSLGELTEFLCNPALWSSLCPAQHCPYVDMESFGFGQPLVRQNAWVLLSLLMQRWKGSLEHMLPILSTAVLRSAWIDTDVTVRNTMSRPLLLFLKEFPKSWVLDSAFNSPKHDADSDSEDSDTEEEKEADPVLPRGVGNSGSSLAYNEFLQFLELGCSGSPTEGYPIVIIILSTIPSSILSASRSSPLGDFFSSFWAALDGRALSSTERKAPSTAFLSSLLESMVFLLRRVLGGSQGHTVLLSSTGPQESSIQPTEAAKSVIKEQFVRLWDELAAQRLRVGEADAGKLMAQTLVTLNNMDSGLFNEAWEAIVGGVNDKYSVSVSLISSILKVFADQFVEETAPAIATLKLIGKVVEMSVSQCEKALDSEDAELSTHISSLIILIDTFGISLFQRHEFSLRMDDMIICHALKVLQTSYKLILAYLSYRDDPERCSELWHSILYGLSGNPHVILSSLPPLLDASRKGILAEYLQPEEDELDGVVERIFTQVLDGATQSREVTLIRQLLHTPEHFLSKNGFHNLSQTLVHSFTSRLVQALSDPLPELSLHLELIAGVLDTHPSVISPDTILPSVFLAAYLFPISFKQDVSSTATARTIWTSWVTHAPENQRSTISNLIKEKLRDLLTECSMQPKPEHIIQLVTEGCPGIQFDVLADVFPSSEELDSMLSDLPSEPAEPSLALFESLIPPAMEFEDGRLSGATYDRKGYSPYVRVVSTLLHVLIDSRQLSRDNLWALRHILALSDFVNDFLRVPSVPSGLLHSTALTSELTVMITKAHQLTTYLLTSLTEDALHTKVITALSDRSKTVDGLPKLIVDLVNHAAAEDTIRDSRILSSVLQHIFANATKGDADSWMVLARKFEKTAPQTSLSIMSSITRFAPEPSRLDRYRNELAANMLGISGNKVSTEGLLTLRKLVAVAPDPDSEVVFLPQQRAVNVMKACQEWITSDEEVNEEVESMMTLLFYHLAPILQNVPGSHWELVFDVIENNLEHCSISDNTTLVTLGRSLQLIIIIQDLVTTNKALRAEWEERQLSILTLVKNIVTSRLDDAGISAARSLCRELALSVIQDDPKSLVDTNTLAEMCHLLSDPSTVVQKTAYTLLHEAARKKTEYYVIEAAVDTEDAVTAELPMELLVLLQRTLQLGDDFTQENPDDSPESLHTHHQEILGYLLSWMVAFDLFIDASMKVRSSYFNHMRSLDIISTHFIPNIFDILDIFGGNKKAFKLDVWTTDEYYLDMYEPDSALSARLLAAHLYYRALVTVPALIRSWVSDCTDKQLLARVIAYTSSYFSPVIIKAELAQVRDSEASTELAATENLAVKVAPAASEVTASYTVDEHALELTLRMPSDWPLHRMEIRDTKPVGVSEDRWRGWVLGVQQIVWQQNGRVVDGLTLFTKNVTLHFAGQVECAICYSIISMMDGGLPQKPCKTCKNRFHAGCLYKWFKSSHSSSCPLCRSDIL</sequence>
<evidence type="ECO:0000256" key="5">
    <source>
        <dbReference type="ARBA" id="ARBA00012483"/>
    </source>
</evidence>
<keyword evidence="8 16" id="KW-0808">Transferase</keyword>
<evidence type="ECO:0000256" key="4">
    <source>
        <dbReference type="ARBA" id="ARBA00007997"/>
    </source>
</evidence>
<evidence type="ECO:0000256" key="14">
    <source>
        <dbReference type="ARBA" id="ARBA00055150"/>
    </source>
</evidence>
<feature type="compositionally biased region" description="Acidic residues" evidence="17">
    <location>
        <begin position="430"/>
        <end position="442"/>
    </location>
</feature>
<evidence type="ECO:0000256" key="11">
    <source>
        <dbReference type="ARBA" id="ARBA00022771"/>
    </source>
</evidence>
<evidence type="ECO:0000256" key="1">
    <source>
        <dbReference type="ARBA" id="ARBA00000900"/>
    </source>
</evidence>
<dbReference type="GO" id="GO:0016567">
    <property type="term" value="P:protein ubiquitination"/>
    <property type="evidence" value="ECO:0007669"/>
    <property type="project" value="UniProtKB-UniPathway"/>
</dbReference>
<dbReference type="Gene3D" id="3.30.40.10">
    <property type="entry name" value="Zinc/RING finger domain, C3HC4 (zinc finger)"/>
    <property type="match status" value="1"/>
</dbReference>
<organism>
    <name type="scientific">Serpula lacrymans var. lacrymans (strain S7.9)</name>
    <name type="common">Dry rot fungus</name>
    <dbReference type="NCBI Taxonomy" id="578457"/>
    <lineage>
        <taxon>Eukaryota</taxon>
        <taxon>Fungi</taxon>
        <taxon>Dikarya</taxon>
        <taxon>Basidiomycota</taxon>
        <taxon>Agaricomycotina</taxon>
        <taxon>Agaricomycetes</taxon>
        <taxon>Agaricomycetidae</taxon>
        <taxon>Boletales</taxon>
        <taxon>Coniophorineae</taxon>
        <taxon>Serpulaceae</taxon>
        <taxon>Serpula</taxon>
    </lineage>
</organism>
<evidence type="ECO:0000256" key="13">
    <source>
        <dbReference type="ARBA" id="ARBA00022833"/>
    </source>
</evidence>
<dbReference type="InterPro" id="IPR054477">
    <property type="entry name" value="LTN1_E3_ligase_6th"/>
</dbReference>
<evidence type="ECO:0000256" key="10">
    <source>
        <dbReference type="ARBA" id="ARBA00022737"/>
    </source>
</evidence>
<dbReference type="Pfam" id="PF23009">
    <property type="entry name" value="UBC_like"/>
    <property type="match status" value="1"/>
</dbReference>
<dbReference type="UniPathway" id="UPA00143"/>
<keyword evidence="10" id="KW-0677">Repeat</keyword>
<dbReference type="Pfam" id="PF22999">
    <property type="entry name" value="LTN1_E3_ligase_6th"/>
    <property type="match status" value="1"/>
</dbReference>
<accession>F8NHN7</accession>
<evidence type="ECO:0000313" key="19">
    <source>
        <dbReference type="EMBL" id="EGO29205.1"/>
    </source>
</evidence>
<comment type="function">
    <text evidence="14">E3 ubiquitin-protein ligase component of the ribosome quality control complex (RQC), a ribosome-associated complex that mediates ubiquitination and extraction of incompletely synthesized nascent chains for proteasomal degradation. Mediates ubiquitination of proteins derived from mRNAs lacking stop codons (non-stop proteins) and other translation arrest products induced by poly-lysine sequences and tandem rare codons. Ubiquitination leads to CDC48 recruitment for extraction and degradation of the incomplete translation product. May indirectly play a role in chromatin function and transcription.</text>
</comment>
<dbReference type="GO" id="GO:0005829">
    <property type="term" value="C:cytosol"/>
    <property type="evidence" value="ECO:0007669"/>
    <property type="project" value="UniProtKB-SubCell"/>
</dbReference>
<dbReference type="Pfam" id="PF22958">
    <property type="entry name" value="Ltn1_1st"/>
    <property type="match status" value="1"/>
</dbReference>
<reference evidence="19" key="1">
    <citation type="submission" date="2011-04" db="EMBL/GenBank/DDBJ databases">
        <title>Evolution of plant cell wall degrading machinery underlies the functional diversity of forest fungi.</title>
        <authorList>
            <consortium name="US DOE Joint Genome Institute (JGI-PGF)"/>
            <person name="Eastwood D.C."/>
            <person name="Floudas D."/>
            <person name="Binder M."/>
            <person name="Majcherczyk A."/>
            <person name="Schneider P."/>
            <person name="Aerts A."/>
            <person name="Asiegbu F.O."/>
            <person name="Baker S.E."/>
            <person name="Barry K."/>
            <person name="Bendiksby M."/>
            <person name="Blumentritt M."/>
            <person name="Coutinho P.M."/>
            <person name="Cullen D."/>
            <person name="Cullen D."/>
            <person name="Gathman A."/>
            <person name="Goodell B."/>
            <person name="Henrissat B."/>
            <person name="Ihrmark K."/>
            <person name="Kauserud H."/>
            <person name="Kohler A."/>
            <person name="LaButti K."/>
            <person name="Lapidus A."/>
            <person name="Lavin J.L."/>
            <person name="Lee Y.-H."/>
            <person name="Lindquist E."/>
            <person name="Lilly W."/>
            <person name="Lucas S."/>
            <person name="Morin E."/>
            <person name="Murat C."/>
            <person name="Oguiza J.A."/>
            <person name="Park J."/>
            <person name="Pisabarro A.G."/>
            <person name="Riley R."/>
            <person name="Rosling A."/>
            <person name="Salamov A."/>
            <person name="Schmidt O."/>
            <person name="Schmutz J."/>
            <person name="Skrede I."/>
            <person name="Stenlid J."/>
            <person name="Wiebenga A."/>
            <person name="Xie X."/>
            <person name="Kues U."/>
            <person name="Hibbett D.S."/>
            <person name="Hoffmeister D."/>
            <person name="Hogberg N."/>
            <person name="Martin F."/>
            <person name="Grigoriev I.V."/>
            <person name="Watkinson S.C."/>
        </authorList>
    </citation>
    <scope>NUCLEOTIDE SEQUENCE</scope>
    <source>
        <strain evidence="19">S7.9</strain>
    </source>
</reference>
<feature type="region of interest" description="Disordered" evidence="17">
    <location>
        <begin position="1"/>
        <end position="59"/>
    </location>
</feature>
<feature type="compositionally biased region" description="Polar residues" evidence="17">
    <location>
        <begin position="1"/>
        <end position="12"/>
    </location>
</feature>
<dbReference type="InterPro" id="IPR013083">
    <property type="entry name" value="Znf_RING/FYVE/PHD"/>
</dbReference>
<dbReference type="GeneID" id="18816155"/>
<dbReference type="GO" id="GO:0072344">
    <property type="term" value="P:rescue of stalled ribosome"/>
    <property type="evidence" value="ECO:0007669"/>
    <property type="project" value="UniProtKB-UniRule"/>
</dbReference>
<keyword evidence="12 16" id="KW-0833">Ubl conjugation pathway</keyword>
<dbReference type="FunFam" id="3.30.40.10:FF:000038">
    <property type="entry name" value="E3 ubiquitin-protein ligase listerin"/>
    <property type="match status" value="1"/>
</dbReference>
<comment type="function">
    <text evidence="16">E3 ubiquitin-protein ligase. Component of the ribosome quality control complex (RQC), a ribosome-associated complex that mediates ubiquitination and extraction of incompletely synthesized nascent chains for proteasomal degradation.</text>
</comment>
<dbReference type="PANTHER" id="PTHR12389">
    <property type="entry name" value="ZINC FINGER PROTEIN 294"/>
    <property type="match status" value="1"/>
</dbReference>
<dbReference type="GO" id="GO:1990116">
    <property type="term" value="P:ribosome-associated ubiquitin-dependent protein catabolic process"/>
    <property type="evidence" value="ECO:0007669"/>
    <property type="project" value="UniProtKB-UniRule"/>
</dbReference>
<dbReference type="OrthoDB" id="6108at2759"/>
<dbReference type="HOGENOM" id="CLU_000945_0_0_1"/>
<comment type="catalytic activity">
    <reaction evidence="1 16">
        <text>S-ubiquitinyl-[E2 ubiquitin-conjugating enzyme]-L-cysteine + [acceptor protein]-L-lysine = [E2 ubiquitin-conjugating enzyme]-L-cysteine + N(6)-ubiquitinyl-[acceptor protein]-L-lysine.</text>
        <dbReference type="EC" id="2.3.2.27"/>
    </reaction>
</comment>
<evidence type="ECO:0000256" key="12">
    <source>
        <dbReference type="ARBA" id="ARBA00022786"/>
    </source>
</evidence>
<comment type="similarity">
    <text evidence="4 16">Belongs to the LTN1 family.</text>
</comment>
<dbReference type="InterPro" id="IPR039795">
    <property type="entry name" value="LTN1/Rkr1"/>
</dbReference>
<keyword evidence="7" id="KW-0963">Cytoplasm</keyword>
<dbReference type="SUPFAM" id="SSF57850">
    <property type="entry name" value="RING/U-box"/>
    <property type="match status" value="1"/>
</dbReference>
<dbReference type="PROSITE" id="PS50089">
    <property type="entry name" value="ZF_RING_2"/>
    <property type="match status" value="1"/>
</dbReference>
<name>F8NHN7_SERL9</name>
<feature type="domain" description="RING-type" evidence="18">
    <location>
        <begin position="1716"/>
        <end position="1763"/>
    </location>
</feature>
<dbReference type="InterPro" id="IPR001841">
    <property type="entry name" value="Znf_RING"/>
</dbReference>
<proteinExistence type="inferred from homology"/>
<protein>
    <recommendedName>
        <fullName evidence="6 16">E3 ubiquitin-protein ligase listerin</fullName>
        <ecNumber evidence="5 16">2.3.2.27</ecNumber>
    </recommendedName>
    <alternativeName>
        <fullName evidence="16">RING-type E3 ubiquitin transferase listerin</fullName>
    </alternativeName>
</protein>
<evidence type="ECO:0000256" key="16">
    <source>
        <dbReference type="RuleBase" id="RU367090"/>
    </source>
</evidence>
<comment type="subunit">
    <text evidence="16">Component of the ribosome quality control complex (RQC).</text>
</comment>
<keyword evidence="11 15" id="KW-0863">Zinc-finger</keyword>
<feature type="compositionally biased region" description="Basic and acidic residues" evidence="17">
    <location>
        <begin position="271"/>
        <end position="281"/>
    </location>
</feature>
<evidence type="ECO:0000256" key="15">
    <source>
        <dbReference type="PROSITE-ProRule" id="PRU00175"/>
    </source>
</evidence>
<dbReference type="Pfam" id="PF13639">
    <property type="entry name" value="zf-RING_2"/>
    <property type="match status" value="1"/>
</dbReference>
<comment type="pathway">
    <text evidence="3 16">Protein modification; protein ubiquitination.</text>
</comment>
<dbReference type="CDD" id="cd16491">
    <property type="entry name" value="RING-CH-C4HC3_LTN1"/>
    <property type="match status" value="1"/>
</dbReference>
<dbReference type="InterPro" id="IPR054476">
    <property type="entry name" value="Ltn1_N"/>
</dbReference>
<keyword evidence="9 16" id="KW-0479">Metal-binding</keyword>
<evidence type="ECO:0000256" key="9">
    <source>
        <dbReference type="ARBA" id="ARBA00022723"/>
    </source>
</evidence>
<feature type="region of interest" description="Disordered" evidence="17">
    <location>
        <begin position="423"/>
        <end position="452"/>
    </location>
</feature>
<comment type="subcellular location">
    <subcellularLocation>
        <location evidence="2">Cytoplasm</location>
        <location evidence="2">Cytosol</location>
    </subcellularLocation>
</comment>
<dbReference type="RefSeq" id="XP_007313447.1">
    <property type="nucleotide sequence ID" value="XM_007313385.1"/>
</dbReference>
<dbReference type="GO" id="GO:0008270">
    <property type="term" value="F:zinc ion binding"/>
    <property type="evidence" value="ECO:0007669"/>
    <property type="project" value="UniProtKB-KW"/>
</dbReference>
<evidence type="ECO:0000256" key="2">
    <source>
        <dbReference type="ARBA" id="ARBA00004514"/>
    </source>
</evidence>
<dbReference type="GO" id="GO:0061630">
    <property type="term" value="F:ubiquitin protein ligase activity"/>
    <property type="evidence" value="ECO:0007669"/>
    <property type="project" value="UniProtKB-UniRule"/>
</dbReference>
<evidence type="ECO:0000256" key="17">
    <source>
        <dbReference type="SAM" id="MobiDB-lite"/>
    </source>
</evidence>
<keyword evidence="13 16" id="KW-0862">Zinc</keyword>
<dbReference type="KEGG" id="sla:SERLADRAFT_445033"/>
<feature type="compositionally biased region" description="Basic residues" evidence="17">
    <location>
        <begin position="35"/>
        <end position="52"/>
    </location>
</feature>
<dbReference type="Proteomes" id="UP000008064">
    <property type="component" value="Unassembled WGS sequence"/>
</dbReference>
<dbReference type="PANTHER" id="PTHR12389:SF0">
    <property type="entry name" value="E3 UBIQUITIN-PROTEIN LIGASE LISTERIN"/>
    <property type="match status" value="1"/>
</dbReference>
<dbReference type="SUPFAM" id="SSF48371">
    <property type="entry name" value="ARM repeat"/>
    <property type="match status" value="1"/>
</dbReference>